<dbReference type="PROSITE" id="PS50850">
    <property type="entry name" value="MFS"/>
    <property type="match status" value="1"/>
</dbReference>
<feature type="transmembrane region" description="Helical" evidence="6">
    <location>
        <begin position="238"/>
        <end position="259"/>
    </location>
</feature>
<dbReference type="Proteomes" id="UP001527882">
    <property type="component" value="Unassembled WGS sequence"/>
</dbReference>
<feature type="transmembrane region" description="Helical" evidence="6">
    <location>
        <begin position="91"/>
        <end position="119"/>
    </location>
</feature>
<feature type="transmembrane region" description="Helical" evidence="6">
    <location>
        <begin position="56"/>
        <end position="79"/>
    </location>
</feature>
<organism evidence="8 9">
    <name type="scientific">Paenibacillus gyeongsangnamensis</name>
    <dbReference type="NCBI Taxonomy" id="3388067"/>
    <lineage>
        <taxon>Bacteria</taxon>
        <taxon>Bacillati</taxon>
        <taxon>Bacillota</taxon>
        <taxon>Bacilli</taxon>
        <taxon>Bacillales</taxon>
        <taxon>Paenibacillaceae</taxon>
        <taxon>Paenibacillus</taxon>
    </lineage>
</organism>
<feature type="domain" description="Major facilitator superfamily (MFS) profile" evidence="7">
    <location>
        <begin position="22"/>
        <end position="424"/>
    </location>
</feature>
<dbReference type="EMBL" id="JAQAGZ010000025">
    <property type="protein sequence ID" value="MCZ8516610.1"/>
    <property type="molecule type" value="Genomic_DNA"/>
</dbReference>
<feature type="transmembrane region" description="Helical" evidence="6">
    <location>
        <begin position="20"/>
        <end position="36"/>
    </location>
</feature>
<keyword evidence="2" id="KW-0813">Transport</keyword>
<evidence type="ECO:0000256" key="4">
    <source>
        <dbReference type="ARBA" id="ARBA00022989"/>
    </source>
</evidence>
<gene>
    <name evidence="8" type="ORF">O9H85_30340</name>
</gene>
<evidence type="ECO:0000256" key="1">
    <source>
        <dbReference type="ARBA" id="ARBA00004651"/>
    </source>
</evidence>
<keyword evidence="9" id="KW-1185">Reference proteome</keyword>
<dbReference type="RefSeq" id="WP_269885144.1">
    <property type="nucleotide sequence ID" value="NZ_JAQAGZ010000025.1"/>
</dbReference>
<evidence type="ECO:0000256" key="3">
    <source>
        <dbReference type="ARBA" id="ARBA00022692"/>
    </source>
</evidence>
<feature type="transmembrane region" description="Helical" evidence="6">
    <location>
        <begin position="173"/>
        <end position="195"/>
    </location>
</feature>
<name>A0ABT4QIU9_9BACL</name>
<feature type="transmembrane region" description="Helical" evidence="6">
    <location>
        <begin position="398"/>
        <end position="419"/>
    </location>
</feature>
<dbReference type="Pfam" id="PF07690">
    <property type="entry name" value="MFS_1"/>
    <property type="match status" value="1"/>
</dbReference>
<reference evidence="8 9" key="1">
    <citation type="submission" date="2022-12" db="EMBL/GenBank/DDBJ databases">
        <title>Draft genome sequence of Paenibacillus sp. dW9.</title>
        <authorList>
            <person name="Choi E.-W."/>
            <person name="Kim D.-U."/>
        </authorList>
    </citation>
    <scope>NUCLEOTIDE SEQUENCE [LARGE SCALE GENOMIC DNA]</scope>
    <source>
        <strain evidence="9">dW9</strain>
    </source>
</reference>
<dbReference type="InterPro" id="IPR050382">
    <property type="entry name" value="MFS_Na/Anion_cotransporter"/>
</dbReference>
<evidence type="ECO:0000256" key="2">
    <source>
        <dbReference type="ARBA" id="ARBA00022448"/>
    </source>
</evidence>
<feature type="transmembrane region" description="Helical" evidence="6">
    <location>
        <begin position="370"/>
        <end position="392"/>
    </location>
</feature>
<dbReference type="Gene3D" id="1.20.1250.20">
    <property type="entry name" value="MFS general substrate transporter like domains"/>
    <property type="match status" value="2"/>
</dbReference>
<dbReference type="CDD" id="cd17319">
    <property type="entry name" value="MFS_ExuT_GudP_like"/>
    <property type="match status" value="1"/>
</dbReference>
<dbReference type="PANTHER" id="PTHR11662">
    <property type="entry name" value="SOLUTE CARRIER FAMILY 17"/>
    <property type="match status" value="1"/>
</dbReference>
<dbReference type="InterPro" id="IPR036259">
    <property type="entry name" value="MFS_trans_sf"/>
</dbReference>
<feature type="transmembrane region" description="Helical" evidence="6">
    <location>
        <begin position="337"/>
        <end position="358"/>
    </location>
</feature>
<keyword evidence="4 6" id="KW-1133">Transmembrane helix</keyword>
<dbReference type="InterPro" id="IPR011701">
    <property type="entry name" value="MFS"/>
</dbReference>
<dbReference type="SUPFAM" id="SSF103473">
    <property type="entry name" value="MFS general substrate transporter"/>
    <property type="match status" value="1"/>
</dbReference>
<keyword evidence="5 6" id="KW-0472">Membrane</keyword>
<feature type="transmembrane region" description="Helical" evidence="6">
    <location>
        <begin position="271"/>
        <end position="292"/>
    </location>
</feature>
<dbReference type="PANTHER" id="PTHR11662:SF399">
    <property type="entry name" value="FI19708P1-RELATED"/>
    <property type="match status" value="1"/>
</dbReference>
<evidence type="ECO:0000259" key="7">
    <source>
        <dbReference type="PROSITE" id="PS50850"/>
    </source>
</evidence>
<proteinExistence type="predicted"/>
<comment type="subcellular location">
    <subcellularLocation>
        <location evidence="1">Cell membrane</location>
        <topology evidence="1">Multi-pass membrane protein</topology>
    </subcellularLocation>
</comment>
<sequence length="427" mass="47468">METTITTTTTKSAPRFGSRWIGTILLFFICMISYMDRSNLSVSTPTILKDLKITPVQMGLITSLFSIGYGALQIPAALMARKFGTRLTLSLAILLWSIFTVLTGAVGGFLSLLLVRFLFGVVESPLFISVNSFNVRWFPPHERASANAFPTAGAYLAPVITPPLTVLVLTKLGWHWVFILSGIIGLVIMVVWYLWARDNPEQHSQVSAEELSYIQSNQDFDTKPTKIPWKQFFKSRSFCGIGITYFCSLYFIQFFLYWLPYFLQHQLGMSLTSMGFASSLPWLFIGIAAFGIGRLSDRLVKANYSKFISRNVLIILGFSVSAVLIYSTMYVHNAWGVVWLMSVALGFAGFTSIIPLAISSDIGGELTGVIYGWINMYGFAGGAVMPIVAAYVGTHFGWNYSLFLLVFICLIGVIATLFVKSDQKIRV</sequence>
<evidence type="ECO:0000256" key="5">
    <source>
        <dbReference type="ARBA" id="ARBA00023136"/>
    </source>
</evidence>
<evidence type="ECO:0000313" key="9">
    <source>
        <dbReference type="Proteomes" id="UP001527882"/>
    </source>
</evidence>
<evidence type="ECO:0000313" key="8">
    <source>
        <dbReference type="EMBL" id="MCZ8516610.1"/>
    </source>
</evidence>
<feature type="transmembrane region" description="Helical" evidence="6">
    <location>
        <begin position="312"/>
        <end position="331"/>
    </location>
</feature>
<evidence type="ECO:0000256" key="6">
    <source>
        <dbReference type="SAM" id="Phobius"/>
    </source>
</evidence>
<accession>A0ABT4QIU9</accession>
<keyword evidence="3 6" id="KW-0812">Transmembrane</keyword>
<protein>
    <submittedName>
        <fullName evidence="8">MFS transporter</fullName>
    </submittedName>
</protein>
<comment type="caution">
    <text evidence="8">The sequence shown here is derived from an EMBL/GenBank/DDBJ whole genome shotgun (WGS) entry which is preliminary data.</text>
</comment>
<dbReference type="InterPro" id="IPR020846">
    <property type="entry name" value="MFS_dom"/>
</dbReference>